<dbReference type="Pfam" id="PF25151">
    <property type="entry name" value="TPR_Trm732_C"/>
    <property type="match status" value="1"/>
</dbReference>
<dbReference type="InterPro" id="IPR056843">
    <property type="entry name" value="THADA-like_TPR"/>
</dbReference>
<dbReference type="EMBL" id="JABCIY010000185">
    <property type="protein sequence ID" value="KAF7189457.1"/>
    <property type="molecule type" value="Genomic_DNA"/>
</dbReference>
<dbReference type="Pfam" id="PF25150">
    <property type="entry name" value="TPR_Trm732"/>
    <property type="match status" value="1"/>
</dbReference>
<comment type="similarity">
    <text evidence="1">Belongs to the THADA family.</text>
</comment>
<dbReference type="InterPro" id="IPR016024">
    <property type="entry name" value="ARM-type_fold"/>
</dbReference>
<keyword evidence="2" id="KW-0819">tRNA processing</keyword>
<feature type="domain" description="tRNA (32-2'-O)-methyltransferase regulator THADA-like C-terminal TPR repeats region" evidence="6">
    <location>
        <begin position="876"/>
        <end position="1014"/>
    </location>
</feature>
<evidence type="ECO:0008006" key="9">
    <source>
        <dbReference type="Google" id="ProtNLM"/>
    </source>
</evidence>
<sequence>MNSDGRVLDEDRLRQTSRSIREHVPTASATAESSPGDQIKQFESLLKDVFYTSSCTTLSSSHRVAAWNTLCSLIDRSLESEVPAVKNSCWSLGIWNRSLGLYLNQADKARPKSSRQLLTTLTNALKKGLAKGNLDVVVLSGYAIRDLLRSLQDYDDPAKAKASAQLLSNLLLKEVIPASSVLGYVPSRSNTAKANAQALLRTILGWLGRGEFGSTIATTISAVLDKLENVNSAELRKPGSEYTGMIWLEPLQDVCRQGTIHPDDLRAHLFPVLFKRRFEDFVAFLKSQGLTGFPPLTDGFDLAAPPEAKPSDDLLYTALQTGKDLGLLLETDNDQIACTPSMVFLPITYIEGLLFQSSRSARLAGLSLLTTSPSATRALSQRVLQSLRRALAVFFADVDADFRSEVFGALQRLVDRMRSITKVLSQQTSRPESAEAAQVLRTHQDFLKWLQRFLIQELRPSASYQRHISALKGLSIMAKSGLDSAVPVESWTKSARGETRWTFHIKVLTGDLQRQLLDLLFDPFDDVRQTAASILRLYPPVSAIENSAGVHQMACERAEKKMYLSGRADQADGVAHLYALMHQYRVADKLSSLDEHDQLSRLVDKLEKLLVIAEHDLSTAVERYPLHGLLTSLRYVVCNAPTLDNGKARTLFDDLVRVWKLVKPILCDDAPEGYLPEELEETPNSTKETLSYCWRALRESSLLLGSLIAGKEIETDLLKSMSELCFTQLSELRHRGAFSTVAQTWTACCTRCRDLCQSDDTPLLHSWYGRIIDMLHKNVAINTRRSAGLPSLLCGTLIADHSEQLIASAFIDLEVVARQEVDSASVEEGSLPQVHAMNCMKDILKNSNLGESSERHVHVALQLAADALRSDTWAIRNCGLMLFRAVIDRLLGTSAAYLEGDSQIRKRISVEQHPDLLDVILGLLNFPFEEAASRYEGVFPALEMLQLARIPKERLGVVKTAVKALTAVSSWHVRDKAARTLSSMEPISAVAQYLGDAATSHMLGENAVHGALLMTGYTLQRAKLEHTQDQKSARNPASVPTPQIIDTIGSAAAEIFQNSSSFVSKAAALDVMRECCDTTSRLFAKYDHRGLLTRLYTPQKVSEGSPVMLFETLLKTCCSASADASIRQAWARLFAQYLLMEQSVNKDEIFAYHQLAQELSRHDENAYSHFLKALRGRLDASEPIADLVVDACLDIVNSALSVELICEAQKTLLMLCGRSKSNVDLAIALRSQDALSEKACNQKYVDQWLQLFAIHLDHRSNTDINDAHQIDEHLVQDVVLWADDCASAVAGTGVHSSEAAAEAISCIRSLWSILSNTSDAKLDDAFMKLCIAAYDLLNDDDEDIRLQGAQIASRILSANSKDSAQSVRFEPIVTSQKLLGFCLRRWKSSSKFASLTLHRAFGIETAGPTPVTEQLEAATSADTVLFAEEKQNLYIDEAKEARTWGQAVQRVDPSTIPKASVTQLGEWVAAGLDAFTEHAKSHPDGALGWSTDDMAFTLGLRVVYGAEVLFGLAMKGVRVPVPPSELRRKLFVCLAAFEDGGADGLGQVNCLWRWEVDRVLTDSLSSKLMSLGDAVEATFDKARGIER</sequence>
<reference evidence="7" key="1">
    <citation type="submission" date="2020-04" db="EMBL/GenBank/DDBJ databases">
        <title>Draft genome resource of the tomato pathogen Pseudocercospora fuligena.</title>
        <authorList>
            <person name="Zaccaron A."/>
        </authorList>
    </citation>
    <scope>NUCLEOTIDE SEQUENCE</scope>
    <source>
        <strain evidence="7">PF001</strain>
    </source>
</reference>
<feature type="compositionally biased region" description="Basic and acidic residues" evidence="3">
    <location>
        <begin position="1"/>
        <end position="24"/>
    </location>
</feature>
<dbReference type="InterPro" id="IPR051954">
    <property type="entry name" value="tRNA_methyltransferase_THADA"/>
</dbReference>
<evidence type="ECO:0000256" key="1">
    <source>
        <dbReference type="ARBA" id="ARBA00010409"/>
    </source>
</evidence>
<comment type="caution">
    <text evidence="7">The sequence shown here is derived from an EMBL/GenBank/DDBJ whole genome shotgun (WGS) entry which is preliminary data.</text>
</comment>
<dbReference type="InterPro" id="IPR019442">
    <property type="entry name" value="THADA/TRM732_DUF2428"/>
</dbReference>
<dbReference type="SUPFAM" id="SSF48371">
    <property type="entry name" value="ARM repeat"/>
    <property type="match status" value="2"/>
</dbReference>
<dbReference type="InterPro" id="IPR056842">
    <property type="entry name" value="THADA-like_TPR_C"/>
</dbReference>
<dbReference type="PANTHER" id="PTHR14387:SF0">
    <property type="entry name" value="DUF2428 DOMAIN-CONTAINING PROTEIN"/>
    <property type="match status" value="1"/>
</dbReference>
<organism evidence="7 8">
    <name type="scientific">Pseudocercospora fuligena</name>
    <dbReference type="NCBI Taxonomy" id="685502"/>
    <lineage>
        <taxon>Eukaryota</taxon>
        <taxon>Fungi</taxon>
        <taxon>Dikarya</taxon>
        <taxon>Ascomycota</taxon>
        <taxon>Pezizomycotina</taxon>
        <taxon>Dothideomycetes</taxon>
        <taxon>Dothideomycetidae</taxon>
        <taxon>Mycosphaerellales</taxon>
        <taxon>Mycosphaerellaceae</taxon>
        <taxon>Pseudocercospora</taxon>
    </lineage>
</organism>
<evidence type="ECO:0000256" key="3">
    <source>
        <dbReference type="SAM" id="MobiDB-lite"/>
    </source>
</evidence>
<protein>
    <recommendedName>
        <fullName evidence="9">DUF2428 domain-containing protein</fullName>
    </recommendedName>
</protein>
<evidence type="ECO:0000259" key="6">
    <source>
        <dbReference type="Pfam" id="PF25151"/>
    </source>
</evidence>
<evidence type="ECO:0000313" key="8">
    <source>
        <dbReference type="Proteomes" id="UP000660729"/>
    </source>
</evidence>
<evidence type="ECO:0000256" key="2">
    <source>
        <dbReference type="ARBA" id="ARBA00022694"/>
    </source>
</evidence>
<evidence type="ECO:0000259" key="4">
    <source>
        <dbReference type="Pfam" id="PF10350"/>
    </source>
</evidence>
<dbReference type="Pfam" id="PF26523">
    <property type="entry name" value="Trm732_C"/>
    <property type="match status" value="1"/>
</dbReference>
<dbReference type="GO" id="GO:0030488">
    <property type="term" value="P:tRNA methylation"/>
    <property type="evidence" value="ECO:0007669"/>
    <property type="project" value="TreeGrafter"/>
</dbReference>
<dbReference type="Proteomes" id="UP000660729">
    <property type="component" value="Unassembled WGS sequence"/>
</dbReference>
<evidence type="ECO:0000259" key="5">
    <source>
        <dbReference type="Pfam" id="PF25150"/>
    </source>
</evidence>
<name>A0A8H6RFB1_9PEZI</name>
<dbReference type="PANTHER" id="PTHR14387">
    <property type="entry name" value="THADA/DEATH RECEPTOR INTERACTING PROTEIN"/>
    <property type="match status" value="1"/>
</dbReference>
<dbReference type="OrthoDB" id="73997at2759"/>
<feature type="region of interest" description="Disordered" evidence="3">
    <location>
        <begin position="1"/>
        <end position="34"/>
    </location>
</feature>
<dbReference type="Pfam" id="PF10350">
    <property type="entry name" value="DUF2428"/>
    <property type="match status" value="1"/>
</dbReference>
<proteinExistence type="inferred from homology"/>
<gene>
    <name evidence="7" type="ORF">HII31_09097</name>
</gene>
<feature type="domain" description="DUF2428" evidence="4">
    <location>
        <begin position="652"/>
        <end position="874"/>
    </location>
</feature>
<dbReference type="GO" id="GO:0005829">
    <property type="term" value="C:cytosol"/>
    <property type="evidence" value="ECO:0007669"/>
    <property type="project" value="TreeGrafter"/>
</dbReference>
<feature type="domain" description="tRNA (32-2'-O)-methyltransferase regulator THADA-like TPR repeats region" evidence="5">
    <location>
        <begin position="246"/>
        <end position="529"/>
    </location>
</feature>
<accession>A0A8H6RFB1</accession>
<evidence type="ECO:0000313" key="7">
    <source>
        <dbReference type="EMBL" id="KAF7189457.1"/>
    </source>
</evidence>
<keyword evidence="8" id="KW-1185">Reference proteome</keyword>